<comment type="caution">
    <text evidence="1">The sequence shown here is derived from an EMBL/GenBank/DDBJ whole genome shotgun (WGS) entry which is preliminary data.</text>
</comment>
<name>A0ACB8D1W0_DERSI</name>
<organism evidence="1 2">
    <name type="scientific">Dermacentor silvarum</name>
    <name type="common">Tick</name>
    <dbReference type="NCBI Taxonomy" id="543639"/>
    <lineage>
        <taxon>Eukaryota</taxon>
        <taxon>Metazoa</taxon>
        <taxon>Ecdysozoa</taxon>
        <taxon>Arthropoda</taxon>
        <taxon>Chelicerata</taxon>
        <taxon>Arachnida</taxon>
        <taxon>Acari</taxon>
        <taxon>Parasitiformes</taxon>
        <taxon>Ixodida</taxon>
        <taxon>Ixodoidea</taxon>
        <taxon>Ixodidae</taxon>
        <taxon>Rhipicephalinae</taxon>
        <taxon>Dermacentor</taxon>
    </lineage>
</organism>
<proteinExistence type="predicted"/>
<accession>A0ACB8D1W0</accession>
<reference evidence="1" key="1">
    <citation type="submission" date="2020-05" db="EMBL/GenBank/DDBJ databases">
        <title>Large-scale comparative analyses of tick genomes elucidate their genetic diversity and vector capacities.</title>
        <authorList>
            <person name="Jia N."/>
            <person name="Wang J."/>
            <person name="Shi W."/>
            <person name="Du L."/>
            <person name="Sun Y."/>
            <person name="Zhan W."/>
            <person name="Jiang J."/>
            <person name="Wang Q."/>
            <person name="Zhang B."/>
            <person name="Ji P."/>
            <person name="Sakyi L.B."/>
            <person name="Cui X."/>
            <person name="Yuan T."/>
            <person name="Jiang B."/>
            <person name="Yang W."/>
            <person name="Lam T.T.-Y."/>
            <person name="Chang Q."/>
            <person name="Ding S."/>
            <person name="Wang X."/>
            <person name="Zhu J."/>
            <person name="Ruan X."/>
            <person name="Zhao L."/>
            <person name="Wei J."/>
            <person name="Que T."/>
            <person name="Du C."/>
            <person name="Cheng J."/>
            <person name="Dai P."/>
            <person name="Han X."/>
            <person name="Huang E."/>
            <person name="Gao Y."/>
            <person name="Liu J."/>
            <person name="Shao H."/>
            <person name="Ye R."/>
            <person name="Li L."/>
            <person name="Wei W."/>
            <person name="Wang X."/>
            <person name="Wang C."/>
            <person name="Yang T."/>
            <person name="Huo Q."/>
            <person name="Li W."/>
            <person name="Guo W."/>
            <person name="Chen H."/>
            <person name="Zhou L."/>
            <person name="Ni X."/>
            <person name="Tian J."/>
            <person name="Zhou Y."/>
            <person name="Sheng Y."/>
            <person name="Liu T."/>
            <person name="Pan Y."/>
            <person name="Xia L."/>
            <person name="Li J."/>
            <person name="Zhao F."/>
            <person name="Cao W."/>
        </authorList>
    </citation>
    <scope>NUCLEOTIDE SEQUENCE</scope>
    <source>
        <strain evidence="1">Dsil-2018</strain>
    </source>
</reference>
<dbReference type="EMBL" id="CM023472">
    <property type="protein sequence ID" value="KAH7958406.1"/>
    <property type="molecule type" value="Genomic_DNA"/>
</dbReference>
<protein>
    <submittedName>
        <fullName evidence="1">Uncharacterized protein</fullName>
    </submittedName>
</protein>
<keyword evidence="2" id="KW-1185">Reference proteome</keyword>
<evidence type="ECO:0000313" key="1">
    <source>
        <dbReference type="EMBL" id="KAH7958406.1"/>
    </source>
</evidence>
<evidence type="ECO:0000313" key="2">
    <source>
        <dbReference type="Proteomes" id="UP000821865"/>
    </source>
</evidence>
<sequence>MVAMVGSGTSTKQQLCPLAVTQHYTEEKWSPPQLILHLQRSWLQQPKLDIRPVASECAQVQHRLVIPELHPSGNGFTDSPMTAKRTKDEAAGNGSRQAALGAAHPFHSSPLVESGGHGGAGCNRVNGPFVNFKLALPGQRICSCALSIKRRTFLPISVLSTSEDYTWIIFVRGLPAHCLIPGHFSIKANASLATAFIWPQRLQLEELIRTSLYPQGTDTVTMVYE</sequence>
<gene>
    <name evidence="1" type="ORF">HPB49_001338</name>
</gene>
<dbReference type="Proteomes" id="UP000821865">
    <property type="component" value="Chromosome 3"/>
</dbReference>